<comment type="caution">
    <text evidence="8">The sequence shown here is derived from an EMBL/GenBank/DDBJ whole genome shotgun (WGS) entry which is preliminary data.</text>
</comment>
<accession>A0AAW0YT53</accession>
<keyword evidence="3" id="KW-0560">Oxidoreductase</keyword>
<evidence type="ECO:0000313" key="8">
    <source>
        <dbReference type="EMBL" id="KAK8858796.1"/>
    </source>
</evidence>
<evidence type="ECO:0000256" key="5">
    <source>
        <dbReference type="PIRSR" id="PIRSR000097-2"/>
    </source>
</evidence>
<dbReference type="AlphaFoldDB" id="A0AAW0YT53"/>
<evidence type="ECO:0000259" key="7">
    <source>
        <dbReference type="Pfam" id="PF00248"/>
    </source>
</evidence>
<evidence type="ECO:0000256" key="2">
    <source>
        <dbReference type="ARBA" id="ARBA00022857"/>
    </source>
</evidence>
<feature type="domain" description="NADP-dependent oxidoreductase" evidence="7">
    <location>
        <begin position="21"/>
        <end position="264"/>
    </location>
</feature>
<feature type="active site" description="Proton donor" evidence="4">
    <location>
        <position position="52"/>
    </location>
</feature>
<dbReference type="KEGG" id="kne:92180284"/>
<evidence type="ECO:0000256" key="4">
    <source>
        <dbReference type="PIRSR" id="PIRSR000097-1"/>
    </source>
</evidence>
<dbReference type="EMBL" id="JBCAWK010000005">
    <property type="protein sequence ID" value="KAK8858796.1"/>
    <property type="molecule type" value="Genomic_DNA"/>
</dbReference>
<dbReference type="PIRSF" id="PIRSF000097">
    <property type="entry name" value="AKR"/>
    <property type="match status" value="1"/>
</dbReference>
<protein>
    <recommendedName>
        <fullName evidence="7">NADP-dependent oxidoreductase domain-containing protein</fullName>
    </recommendedName>
</protein>
<dbReference type="InterPro" id="IPR036812">
    <property type="entry name" value="NAD(P)_OxRdtase_dom_sf"/>
</dbReference>
<proteinExistence type="inferred from homology"/>
<dbReference type="Proteomes" id="UP001388673">
    <property type="component" value="Unassembled WGS sequence"/>
</dbReference>
<feature type="site" description="Lowers pKa of active site Tyr" evidence="6">
    <location>
        <position position="77"/>
    </location>
</feature>
<sequence length="281" mass="31027">MSAIPQISLGDGRKIPVVAYGFGTANLGKDSTDATVLALSQGYRNLDGAEYYANDVSIGLGLERAKIPREEIFYSTKCCSQDPRAALHKALKALKLECVDLYLLHSPLFFPDIGVSRAWEICEELQQEGLCKSIGVSNFRIKDLQALLKTAKVKPAINQFELHPYLYKQEAPLVDYCKRNGIIIATFGSLTPLTAAKDGPLDDTLHKVAGETGYTPGQVLLKWTFQVTGGVVVTTSAKAARLQEQLVPFISMPDLTQYQIDAIVQNSRSRHYRGFFPHMDE</sequence>
<dbReference type="PRINTS" id="PR00069">
    <property type="entry name" value="ALDKETRDTASE"/>
</dbReference>
<feature type="binding site" evidence="5">
    <location>
        <position position="105"/>
    </location>
    <ligand>
        <name>substrate</name>
    </ligand>
</feature>
<dbReference type="InterPro" id="IPR020471">
    <property type="entry name" value="AKR"/>
</dbReference>
<name>A0AAW0YT53_9TREE</name>
<evidence type="ECO:0000313" key="9">
    <source>
        <dbReference type="Proteomes" id="UP001388673"/>
    </source>
</evidence>
<dbReference type="Gene3D" id="3.20.20.100">
    <property type="entry name" value="NADP-dependent oxidoreductase domain"/>
    <property type="match status" value="1"/>
</dbReference>
<organism evidence="8 9">
    <name type="scientific">Kwoniella newhampshirensis</name>
    <dbReference type="NCBI Taxonomy" id="1651941"/>
    <lineage>
        <taxon>Eukaryota</taxon>
        <taxon>Fungi</taxon>
        <taxon>Dikarya</taxon>
        <taxon>Basidiomycota</taxon>
        <taxon>Agaricomycotina</taxon>
        <taxon>Tremellomycetes</taxon>
        <taxon>Tremellales</taxon>
        <taxon>Cryptococcaceae</taxon>
        <taxon>Kwoniella</taxon>
    </lineage>
</organism>
<dbReference type="GO" id="GO:0016616">
    <property type="term" value="F:oxidoreductase activity, acting on the CH-OH group of donors, NAD or NADP as acceptor"/>
    <property type="evidence" value="ECO:0007669"/>
    <property type="project" value="UniProtKB-ARBA"/>
</dbReference>
<dbReference type="GeneID" id="92180284"/>
<reference evidence="8 9" key="1">
    <citation type="journal article" date="2024" name="bioRxiv">
        <title>Comparative genomics of Cryptococcus and Kwoniella reveals pathogenesis evolution and contrasting karyotype dynamics via intercentromeric recombination or chromosome fusion.</title>
        <authorList>
            <person name="Coelho M.A."/>
            <person name="David-Palma M."/>
            <person name="Shea T."/>
            <person name="Bowers K."/>
            <person name="McGinley-Smith S."/>
            <person name="Mohammad A.W."/>
            <person name="Gnirke A."/>
            <person name="Yurkov A.M."/>
            <person name="Nowrousian M."/>
            <person name="Sun S."/>
            <person name="Cuomo C.A."/>
            <person name="Heitman J."/>
        </authorList>
    </citation>
    <scope>NUCLEOTIDE SEQUENCE [LARGE SCALE GENOMIC DNA]</scope>
    <source>
        <strain evidence="8 9">CBS 13917</strain>
    </source>
</reference>
<evidence type="ECO:0000256" key="1">
    <source>
        <dbReference type="ARBA" id="ARBA00007905"/>
    </source>
</evidence>
<gene>
    <name evidence="8" type="ORF">IAR55_003026</name>
</gene>
<comment type="similarity">
    <text evidence="1">Belongs to the aldo/keto reductase family.</text>
</comment>
<dbReference type="InterPro" id="IPR023210">
    <property type="entry name" value="NADP_OxRdtase_dom"/>
</dbReference>
<keyword evidence="9" id="KW-1185">Reference proteome</keyword>
<dbReference type="Pfam" id="PF00248">
    <property type="entry name" value="Aldo_ket_red"/>
    <property type="match status" value="1"/>
</dbReference>
<dbReference type="PANTHER" id="PTHR43827:SF3">
    <property type="entry name" value="NADP-DEPENDENT OXIDOREDUCTASE DOMAIN-CONTAINING PROTEIN"/>
    <property type="match status" value="1"/>
</dbReference>
<evidence type="ECO:0000256" key="3">
    <source>
        <dbReference type="ARBA" id="ARBA00023002"/>
    </source>
</evidence>
<keyword evidence="2" id="KW-0521">NADP</keyword>
<dbReference type="SUPFAM" id="SSF51430">
    <property type="entry name" value="NAD(P)-linked oxidoreductase"/>
    <property type="match status" value="1"/>
</dbReference>
<dbReference type="RefSeq" id="XP_066803637.1">
    <property type="nucleotide sequence ID" value="XM_066946136.1"/>
</dbReference>
<evidence type="ECO:0000256" key="6">
    <source>
        <dbReference type="PIRSR" id="PIRSR000097-3"/>
    </source>
</evidence>
<dbReference type="PANTHER" id="PTHR43827">
    <property type="entry name" value="2,5-DIKETO-D-GLUCONIC ACID REDUCTASE"/>
    <property type="match status" value="1"/>
</dbReference>